<dbReference type="SUPFAM" id="SSF55785">
    <property type="entry name" value="PYP-like sensor domain (PAS domain)"/>
    <property type="match status" value="1"/>
</dbReference>
<dbReference type="PANTHER" id="PTHR43065">
    <property type="entry name" value="SENSOR HISTIDINE KINASE"/>
    <property type="match status" value="1"/>
</dbReference>
<dbReference type="PROSITE" id="PS50113">
    <property type="entry name" value="PAC"/>
    <property type="match status" value="1"/>
</dbReference>
<dbReference type="SUPFAM" id="SSF47384">
    <property type="entry name" value="Homodimeric domain of signal transducing histidine kinase"/>
    <property type="match status" value="1"/>
</dbReference>
<dbReference type="CDD" id="cd00130">
    <property type="entry name" value="PAS"/>
    <property type="match status" value="1"/>
</dbReference>
<dbReference type="SUPFAM" id="SSF55874">
    <property type="entry name" value="ATPase domain of HSP90 chaperone/DNA topoisomerase II/histidine kinase"/>
    <property type="match status" value="1"/>
</dbReference>
<dbReference type="Gene3D" id="3.30.450.20">
    <property type="entry name" value="PAS domain"/>
    <property type="match status" value="1"/>
</dbReference>
<dbReference type="InterPro" id="IPR005467">
    <property type="entry name" value="His_kinase_dom"/>
</dbReference>
<dbReference type="InterPro" id="IPR003661">
    <property type="entry name" value="HisK_dim/P_dom"/>
</dbReference>
<keyword evidence="5" id="KW-0547">Nucleotide-binding</keyword>
<dbReference type="AlphaFoldDB" id="A0A6N0JGN3"/>
<evidence type="ECO:0000259" key="10">
    <source>
        <dbReference type="PROSITE" id="PS50112"/>
    </source>
</evidence>
<evidence type="ECO:0000256" key="2">
    <source>
        <dbReference type="ARBA" id="ARBA00012438"/>
    </source>
</evidence>
<comment type="catalytic activity">
    <reaction evidence="1">
        <text>ATP + protein L-histidine = ADP + protein N-phospho-L-histidine.</text>
        <dbReference type="EC" id="2.7.13.3"/>
    </reaction>
</comment>
<dbReference type="PANTHER" id="PTHR43065:SF49">
    <property type="entry name" value="HISTIDINE KINASE"/>
    <property type="match status" value="1"/>
</dbReference>
<dbReference type="InterPro" id="IPR000700">
    <property type="entry name" value="PAS-assoc_C"/>
</dbReference>
<dbReference type="PROSITE" id="PS50109">
    <property type="entry name" value="HIS_KIN"/>
    <property type="match status" value="1"/>
</dbReference>
<organism evidence="12 13">
    <name type="scientific">Achromobacter denitrificans</name>
    <name type="common">Alcaligenes denitrificans</name>
    <dbReference type="NCBI Taxonomy" id="32002"/>
    <lineage>
        <taxon>Bacteria</taxon>
        <taxon>Pseudomonadati</taxon>
        <taxon>Pseudomonadota</taxon>
        <taxon>Betaproteobacteria</taxon>
        <taxon>Burkholderiales</taxon>
        <taxon>Alcaligenaceae</taxon>
        <taxon>Achromobacter</taxon>
    </lineage>
</organism>
<dbReference type="InterPro" id="IPR003594">
    <property type="entry name" value="HATPase_dom"/>
</dbReference>
<dbReference type="EMBL" id="CP054569">
    <property type="protein sequence ID" value="QKQ46249.1"/>
    <property type="molecule type" value="Genomic_DNA"/>
</dbReference>
<dbReference type="Pfam" id="PF00512">
    <property type="entry name" value="HisKA"/>
    <property type="match status" value="1"/>
</dbReference>
<evidence type="ECO:0000256" key="7">
    <source>
        <dbReference type="ARBA" id="ARBA00022840"/>
    </source>
</evidence>
<dbReference type="InterPro" id="IPR036890">
    <property type="entry name" value="HATPase_C_sf"/>
</dbReference>
<protein>
    <recommendedName>
        <fullName evidence="2">histidine kinase</fullName>
        <ecNumber evidence="2">2.7.13.3</ecNumber>
    </recommendedName>
</protein>
<dbReference type="InterPro" id="IPR000014">
    <property type="entry name" value="PAS"/>
</dbReference>
<keyword evidence="6" id="KW-0418">Kinase</keyword>
<keyword evidence="3" id="KW-0597">Phosphoprotein</keyword>
<feature type="domain" description="PAC" evidence="11">
    <location>
        <begin position="98"/>
        <end position="150"/>
    </location>
</feature>
<evidence type="ECO:0000256" key="6">
    <source>
        <dbReference type="ARBA" id="ARBA00022777"/>
    </source>
</evidence>
<keyword evidence="7" id="KW-0067">ATP-binding</keyword>
<dbReference type="InterPro" id="IPR036097">
    <property type="entry name" value="HisK_dim/P_sf"/>
</dbReference>
<dbReference type="GO" id="GO:0006355">
    <property type="term" value="P:regulation of DNA-templated transcription"/>
    <property type="evidence" value="ECO:0007669"/>
    <property type="project" value="InterPro"/>
</dbReference>
<evidence type="ECO:0000256" key="1">
    <source>
        <dbReference type="ARBA" id="ARBA00000085"/>
    </source>
</evidence>
<dbReference type="PRINTS" id="PR00344">
    <property type="entry name" value="BCTRLSENSOR"/>
</dbReference>
<dbReference type="Gene3D" id="1.10.287.130">
    <property type="match status" value="1"/>
</dbReference>
<evidence type="ECO:0000259" key="9">
    <source>
        <dbReference type="PROSITE" id="PS50109"/>
    </source>
</evidence>
<dbReference type="Proteomes" id="UP000509782">
    <property type="component" value="Chromosome"/>
</dbReference>
<dbReference type="NCBIfam" id="TIGR00229">
    <property type="entry name" value="sensory_box"/>
    <property type="match status" value="1"/>
</dbReference>
<dbReference type="Pfam" id="PF00989">
    <property type="entry name" value="PAS"/>
    <property type="match status" value="1"/>
</dbReference>
<dbReference type="InterPro" id="IPR013767">
    <property type="entry name" value="PAS_fold"/>
</dbReference>
<evidence type="ECO:0000256" key="4">
    <source>
        <dbReference type="ARBA" id="ARBA00022679"/>
    </source>
</evidence>
<accession>A0A6N0JGN3</accession>
<dbReference type="PROSITE" id="PS50112">
    <property type="entry name" value="PAS"/>
    <property type="match status" value="1"/>
</dbReference>
<name>A0A6N0JGN3_ACHDE</name>
<evidence type="ECO:0000256" key="8">
    <source>
        <dbReference type="ARBA" id="ARBA00023012"/>
    </source>
</evidence>
<dbReference type="InterPro" id="IPR035965">
    <property type="entry name" value="PAS-like_dom_sf"/>
</dbReference>
<gene>
    <name evidence="12" type="ORF">FOC81_05930</name>
</gene>
<evidence type="ECO:0000256" key="5">
    <source>
        <dbReference type="ARBA" id="ARBA00022741"/>
    </source>
</evidence>
<keyword evidence="4" id="KW-0808">Transferase</keyword>
<dbReference type="SMART" id="SM00091">
    <property type="entry name" value="PAS"/>
    <property type="match status" value="1"/>
</dbReference>
<dbReference type="InterPro" id="IPR004358">
    <property type="entry name" value="Sig_transdc_His_kin-like_C"/>
</dbReference>
<dbReference type="SMART" id="SM00387">
    <property type="entry name" value="HATPase_c"/>
    <property type="match status" value="1"/>
</dbReference>
<feature type="domain" description="PAS" evidence="10">
    <location>
        <begin position="23"/>
        <end position="80"/>
    </location>
</feature>
<proteinExistence type="predicted"/>
<dbReference type="SMART" id="SM00388">
    <property type="entry name" value="HisKA"/>
    <property type="match status" value="1"/>
</dbReference>
<evidence type="ECO:0000313" key="13">
    <source>
        <dbReference type="Proteomes" id="UP000509782"/>
    </source>
</evidence>
<dbReference type="RefSeq" id="WP_174715917.1">
    <property type="nucleotide sequence ID" value="NZ_CP054569.1"/>
</dbReference>
<dbReference type="GO" id="GO:0000155">
    <property type="term" value="F:phosphorelay sensor kinase activity"/>
    <property type="evidence" value="ECO:0007669"/>
    <property type="project" value="InterPro"/>
</dbReference>
<keyword evidence="8" id="KW-0902">Two-component regulatory system</keyword>
<dbReference type="CDD" id="cd00082">
    <property type="entry name" value="HisKA"/>
    <property type="match status" value="1"/>
</dbReference>
<feature type="domain" description="Histidine kinase" evidence="9">
    <location>
        <begin position="170"/>
        <end position="390"/>
    </location>
</feature>
<evidence type="ECO:0000313" key="12">
    <source>
        <dbReference type="EMBL" id="QKQ46249.1"/>
    </source>
</evidence>
<reference evidence="12 13" key="1">
    <citation type="submission" date="2020-05" db="EMBL/GenBank/DDBJ databases">
        <title>FDA dAtabase for Regulatory Grade micrObial Sequences (FDA-ARGOS): Supporting development and validation of Infectious Disease Dx tests.</title>
        <authorList>
            <person name="Sproer C."/>
            <person name="Gronow S."/>
            <person name="Severitt S."/>
            <person name="Schroder I."/>
            <person name="Tallon L."/>
            <person name="Sadzewicz L."/>
            <person name="Zhao X."/>
            <person name="Vavikolanu K."/>
            <person name="Mehta A."/>
            <person name="Aluvathingal J."/>
            <person name="Nadendla S."/>
            <person name="Myers T."/>
            <person name="Yan Y."/>
            <person name="Sichtig H."/>
        </authorList>
    </citation>
    <scope>NUCLEOTIDE SEQUENCE [LARGE SCALE GENOMIC DNA]</scope>
    <source>
        <strain evidence="12 13">FDAARGOS_787</strain>
    </source>
</reference>
<evidence type="ECO:0000259" key="11">
    <source>
        <dbReference type="PROSITE" id="PS50113"/>
    </source>
</evidence>
<dbReference type="Pfam" id="PF02518">
    <property type="entry name" value="HATPase_c"/>
    <property type="match status" value="1"/>
</dbReference>
<dbReference type="EC" id="2.7.13.3" evidence="2"/>
<dbReference type="Gene3D" id="3.30.565.10">
    <property type="entry name" value="Histidine kinase-like ATPase, C-terminal domain"/>
    <property type="match status" value="1"/>
</dbReference>
<sequence>MSIVEPPKLGTAAHISSLAELDEPYRYKLLVEGVLDYAIFLLDANGFVASWNAGAQRFKGYEASEIIGQHFSRFYTEEDRAAGVPQRALATAATEGRFEAEGWRVRKDGSRFWASVVIDPILDGSGAPIGFAKVTRDVTEKRQSQLELQATQLALHRAQRMEALGRVTGGLAHDFNNFISIINGAAELLRNPELAPEKRLKYLDAIAETAQRATQLTQQMLAYARRQPLAPTQVDVGACVTGMKPIFQATLGSAVRVHYQLPEEPCFICADVSQLENALLNLVVNAGDAMPYGGNVKIAVSGAESHPDGPGRIATGRFVIVSVSDDGEGIPPTVLDHIFEPFFTTKEDGKGTGLGLSQVYGYISQSEGHVDVVSSAEGGTTFTLCFPRVSSPDGKPGIDT</sequence>
<dbReference type="GO" id="GO:0005524">
    <property type="term" value="F:ATP binding"/>
    <property type="evidence" value="ECO:0007669"/>
    <property type="project" value="UniProtKB-KW"/>
</dbReference>
<evidence type="ECO:0000256" key="3">
    <source>
        <dbReference type="ARBA" id="ARBA00022553"/>
    </source>
</evidence>